<evidence type="ECO:0000256" key="1">
    <source>
        <dbReference type="SAM" id="Phobius"/>
    </source>
</evidence>
<evidence type="ECO:0000313" key="2">
    <source>
        <dbReference type="EMBL" id="EQM78276.1"/>
    </source>
</evidence>
<feature type="transmembrane region" description="Helical" evidence="1">
    <location>
        <begin position="83"/>
        <end position="104"/>
    </location>
</feature>
<comment type="caution">
    <text evidence="2">The sequence shown here is derived from an EMBL/GenBank/DDBJ whole genome shotgun (WGS) entry which is preliminary data.</text>
</comment>
<proteinExistence type="predicted"/>
<evidence type="ECO:0008006" key="4">
    <source>
        <dbReference type="Google" id="ProtNLM"/>
    </source>
</evidence>
<keyword evidence="1" id="KW-0472">Membrane</keyword>
<name>T5K956_MICMQ</name>
<dbReference type="Proteomes" id="UP000016033">
    <property type="component" value="Unassembled WGS sequence"/>
</dbReference>
<keyword evidence="1" id="KW-1133">Transmembrane helix</keyword>
<dbReference type="AlphaFoldDB" id="T5K956"/>
<reference evidence="2 3" key="1">
    <citation type="journal article" date="2013" name="Genome Announc.">
        <title>Whole-genome sequences of five oyster-associated bacteria show potential for crude oil hydrocarbon degradation.</title>
        <authorList>
            <person name="Chauhan A."/>
            <person name="Green S."/>
            <person name="Pathak A."/>
            <person name="Thomas J."/>
            <person name="Venkatramanan R."/>
        </authorList>
    </citation>
    <scope>NUCLEOTIDE SEQUENCE [LARGE SCALE GENOMIC DNA]</scope>
    <source>
        <strain evidence="2 3">MF109</strain>
    </source>
</reference>
<feature type="transmembrane region" description="Helical" evidence="1">
    <location>
        <begin position="111"/>
        <end position="139"/>
    </location>
</feature>
<sequence>MPVGGYATPAGAYQVPDAATPSTSGLFGTLALVLALVAAVVPAIVVGISAFEIGRFLPNGASVTADDLRVLTPVRDQVLWAELSFWIGTVVGIAAIVLGIVAIAKKRGRGAGIAAVVVAVLASVIFFIALVVALTAGAATGLSTYTA</sequence>
<gene>
    <name evidence="2" type="ORF">L687_17260</name>
</gene>
<dbReference type="PATRIC" id="fig|1333857.3.peg.1753"/>
<accession>T5K956</accession>
<dbReference type="EMBL" id="ATAO01000181">
    <property type="protein sequence ID" value="EQM78276.1"/>
    <property type="molecule type" value="Genomic_DNA"/>
</dbReference>
<organism evidence="2 3">
    <name type="scientific">Microbacterium maritypicum MF109</name>
    <dbReference type="NCBI Taxonomy" id="1333857"/>
    <lineage>
        <taxon>Bacteria</taxon>
        <taxon>Bacillati</taxon>
        <taxon>Actinomycetota</taxon>
        <taxon>Actinomycetes</taxon>
        <taxon>Micrococcales</taxon>
        <taxon>Microbacteriaceae</taxon>
        <taxon>Microbacterium</taxon>
    </lineage>
</organism>
<evidence type="ECO:0000313" key="3">
    <source>
        <dbReference type="Proteomes" id="UP000016033"/>
    </source>
</evidence>
<protein>
    <recommendedName>
        <fullName evidence="4">DUF4064 domain-containing protein</fullName>
    </recommendedName>
</protein>
<feature type="transmembrane region" description="Helical" evidence="1">
    <location>
        <begin position="30"/>
        <end position="51"/>
    </location>
</feature>
<keyword evidence="1" id="KW-0812">Transmembrane</keyword>